<sequence length="61" mass="7239">MPRVIRIEEPKVLKGHLLLSNISCPRNFEKYFQRKSFWVEYDVDVVGVDESILNIPVYLML</sequence>
<organism evidence="1">
    <name type="scientific">Fervidobacterium pennivorans</name>
    <dbReference type="NCBI Taxonomy" id="93466"/>
    <lineage>
        <taxon>Bacteria</taxon>
        <taxon>Thermotogati</taxon>
        <taxon>Thermotogota</taxon>
        <taxon>Thermotogae</taxon>
        <taxon>Thermotogales</taxon>
        <taxon>Fervidobacteriaceae</taxon>
        <taxon>Fervidobacterium</taxon>
    </lineage>
</organism>
<evidence type="ECO:0000313" key="1">
    <source>
        <dbReference type="EMBL" id="HGU42531.1"/>
    </source>
</evidence>
<dbReference type="AlphaFoldDB" id="A0A7C4WCN2"/>
<dbReference type="EMBL" id="DSZT01000203">
    <property type="protein sequence ID" value="HGU42531.1"/>
    <property type="molecule type" value="Genomic_DNA"/>
</dbReference>
<name>A0A7C4WCN2_FERPE</name>
<reference evidence="1" key="1">
    <citation type="journal article" date="2020" name="mSystems">
        <title>Genome- and Community-Level Interaction Insights into Carbon Utilization and Element Cycling Functions of Hydrothermarchaeota in Hydrothermal Sediment.</title>
        <authorList>
            <person name="Zhou Z."/>
            <person name="Liu Y."/>
            <person name="Xu W."/>
            <person name="Pan J."/>
            <person name="Luo Z.H."/>
            <person name="Li M."/>
        </authorList>
    </citation>
    <scope>NUCLEOTIDE SEQUENCE [LARGE SCALE GENOMIC DNA]</scope>
    <source>
        <strain evidence="1">SpSt-604</strain>
    </source>
</reference>
<protein>
    <submittedName>
        <fullName evidence="1">Uncharacterized protein</fullName>
    </submittedName>
</protein>
<gene>
    <name evidence="1" type="ORF">ENT72_06430</name>
</gene>
<accession>A0A7C4WCN2</accession>
<comment type="caution">
    <text evidence="1">The sequence shown here is derived from an EMBL/GenBank/DDBJ whole genome shotgun (WGS) entry which is preliminary data.</text>
</comment>
<proteinExistence type="predicted"/>